<dbReference type="GO" id="GO:0003677">
    <property type="term" value="F:DNA binding"/>
    <property type="evidence" value="ECO:0007669"/>
    <property type="project" value="InterPro"/>
</dbReference>
<name>A0AAF0CV00_9ENTE</name>
<dbReference type="PIRSF" id="PIRSF026567">
    <property type="entry name" value="Adenine_mtase_bact_prd"/>
    <property type="match status" value="1"/>
</dbReference>
<keyword evidence="3" id="KW-0808">Transferase</keyword>
<protein>
    <submittedName>
        <fullName evidence="3">Class I SAM-dependent methyltransferase</fullName>
    </submittedName>
</protein>
<dbReference type="Gene3D" id="3.40.50.150">
    <property type="entry name" value="Vaccinia Virus protein VP39"/>
    <property type="match status" value="1"/>
</dbReference>
<dbReference type="GO" id="GO:0032259">
    <property type="term" value="P:methylation"/>
    <property type="evidence" value="ECO:0007669"/>
    <property type="project" value="UniProtKB-KW"/>
</dbReference>
<reference evidence="3" key="1">
    <citation type="submission" date="2022-10" db="EMBL/GenBank/DDBJ databases">
        <title>Vagococcus sp. isolated from poultry meat.</title>
        <authorList>
            <person name="Johansson P."/>
            <person name="Bjorkroth J."/>
        </authorList>
    </citation>
    <scope>NUCLEOTIDE SEQUENCE</scope>
    <source>
        <strain evidence="3">STAA11</strain>
    </source>
</reference>
<dbReference type="InterPro" id="IPR048375">
    <property type="entry name" value="YtxK-like_N"/>
</dbReference>
<evidence type="ECO:0000313" key="3">
    <source>
        <dbReference type="EMBL" id="WEG73222.1"/>
    </source>
</evidence>
<organism evidence="3 4">
    <name type="scientific">Vagococcus intermedius</name>
    <dbReference type="NCBI Taxonomy" id="2991418"/>
    <lineage>
        <taxon>Bacteria</taxon>
        <taxon>Bacillati</taxon>
        <taxon>Bacillota</taxon>
        <taxon>Bacilli</taxon>
        <taxon>Lactobacillales</taxon>
        <taxon>Enterococcaceae</taxon>
        <taxon>Vagococcus</taxon>
    </lineage>
</organism>
<accession>A0AAF0CV00</accession>
<dbReference type="Gene3D" id="1.10.150.470">
    <property type="match status" value="1"/>
</dbReference>
<evidence type="ECO:0000313" key="4">
    <source>
        <dbReference type="Proteomes" id="UP001179647"/>
    </source>
</evidence>
<dbReference type="InterPro" id="IPR052933">
    <property type="entry name" value="DNA_Protect_Modify"/>
</dbReference>
<gene>
    <name evidence="3" type="ORF">OL234_09700</name>
</gene>
<dbReference type="InterPro" id="IPR029063">
    <property type="entry name" value="SAM-dependent_MTases_sf"/>
</dbReference>
<feature type="domain" description="YtxK-like N-terminal helical" evidence="2">
    <location>
        <begin position="10"/>
        <end position="88"/>
    </location>
</feature>
<dbReference type="AlphaFoldDB" id="A0AAF0CV00"/>
<proteinExistence type="predicted"/>
<dbReference type="Pfam" id="PF02384">
    <property type="entry name" value="N6_Mtase"/>
    <property type="match status" value="1"/>
</dbReference>
<dbReference type="InterPro" id="IPR003356">
    <property type="entry name" value="DNA_methylase_A-5"/>
</dbReference>
<dbReference type="Pfam" id="PF21106">
    <property type="entry name" value="YtxK_like"/>
    <property type="match status" value="1"/>
</dbReference>
<dbReference type="InterPro" id="IPR016843">
    <property type="entry name" value="S-AdoMet-dep_Ade-MeTrfase_prd"/>
</dbReference>
<dbReference type="RefSeq" id="WP_275469025.1">
    <property type="nucleotide sequence ID" value="NZ_CP110232.1"/>
</dbReference>
<dbReference type="SUPFAM" id="SSF53335">
    <property type="entry name" value="S-adenosyl-L-methionine-dependent methyltransferases"/>
    <property type="match status" value="1"/>
</dbReference>
<keyword evidence="3" id="KW-0489">Methyltransferase</keyword>
<feature type="domain" description="DNA methylase adenine-specific" evidence="1">
    <location>
        <begin position="97"/>
        <end position="318"/>
    </location>
</feature>
<sequence length="338" mass="38209">MSQNTIETGFQLLDDAIKWLQESLAVSFIDAYIENGENMTDDLKVRVQDNLPDAATKAKIEKNYQAFQELELTPEERRKVSQLLLLKGTMAEGLQANHQLTPDTLGYLFVYLVEQLVDKKDEVIRINDLTVGMGNLLLTVMINLKLANYQVVGTGIDVDDALLAVSAVNSEWLEQDVTLFHQDSLQHLLIEPGDIAIGDLPIGFYPHDDHAQKFVTGTNDGHSYAHHLLMEQNMTYVKENGFGLFLVPSNFLETEQASELKQWITEKVYLQGILQLPESLFKAKQSRKSIIIVQNRGDVSGQVKEVLLADVPSLKDGQQLQQFFKEFSTWKEKNLTNK</sequence>
<dbReference type="KEGG" id="vie:OL234_09700"/>
<evidence type="ECO:0000259" key="1">
    <source>
        <dbReference type="Pfam" id="PF02384"/>
    </source>
</evidence>
<keyword evidence="4" id="KW-1185">Reference proteome</keyword>
<dbReference type="GO" id="GO:0008170">
    <property type="term" value="F:N-methyltransferase activity"/>
    <property type="evidence" value="ECO:0007669"/>
    <property type="project" value="InterPro"/>
</dbReference>
<dbReference type="EMBL" id="CP110232">
    <property type="protein sequence ID" value="WEG73222.1"/>
    <property type="molecule type" value="Genomic_DNA"/>
</dbReference>
<evidence type="ECO:0000259" key="2">
    <source>
        <dbReference type="Pfam" id="PF21106"/>
    </source>
</evidence>
<dbReference type="Proteomes" id="UP001179647">
    <property type="component" value="Chromosome"/>
</dbReference>
<dbReference type="PANTHER" id="PTHR41313">
    <property type="entry name" value="ADENINE-SPECIFIC METHYLTRANSFERASE"/>
    <property type="match status" value="1"/>
</dbReference>
<dbReference type="PANTHER" id="PTHR41313:SF1">
    <property type="entry name" value="DNA METHYLASE ADENINE-SPECIFIC DOMAIN-CONTAINING PROTEIN"/>
    <property type="match status" value="1"/>
</dbReference>